<evidence type="ECO:0000313" key="1">
    <source>
        <dbReference type="EMBL" id="GAA0661180.1"/>
    </source>
</evidence>
<accession>A0ABP3SS53</accession>
<dbReference type="Proteomes" id="UP001500238">
    <property type="component" value="Unassembled WGS sequence"/>
</dbReference>
<evidence type="ECO:0008006" key="3">
    <source>
        <dbReference type="Google" id="ProtNLM"/>
    </source>
</evidence>
<proteinExistence type="predicted"/>
<protein>
    <recommendedName>
        <fullName evidence="3">DUF3768 domain-containing protein</fullName>
    </recommendedName>
</protein>
<dbReference type="InterPro" id="IPR022243">
    <property type="entry name" value="DUF3768"/>
</dbReference>
<keyword evidence="2" id="KW-1185">Reference proteome</keyword>
<evidence type="ECO:0000313" key="2">
    <source>
        <dbReference type="Proteomes" id="UP001500238"/>
    </source>
</evidence>
<gene>
    <name evidence="1" type="ORF">GCM10009102_07400</name>
</gene>
<dbReference type="EMBL" id="BAAAES010000004">
    <property type="protein sequence ID" value="GAA0661180.1"/>
    <property type="molecule type" value="Genomic_DNA"/>
</dbReference>
<sequence length="68" mass="7897">MLGVRDFDAFTPDNDPYDEHDFGSFKAAGERMLWKIDYYDRERRFGSPDPADPAVTTRVLTIMLSSEY</sequence>
<reference evidence="2" key="1">
    <citation type="journal article" date="2019" name="Int. J. Syst. Evol. Microbiol.">
        <title>The Global Catalogue of Microorganisms (GCM) 10K type strain sequencing project: providing services to taxonomists for standard genome sequencing and annotation.</title>
        <authorList>
            <consortium name="The Broad Institute Genomics Platform"/>
            <consortium name="The Broad Institute Genome Sequencing Center for Infectious Disease"/>
            <person name="Wu L."/>
            <person name="Ma J."/>
        </authorList>
    </citation>
    <scope>NUCLEOTIDE SEQUENCE [LARGE SCALE GENOMIC DNA]</scope>
    <source>
        <strain evidence="2">JCM 14603</strain>
    </source>
</reference>
<name>A0ABP3SS53_9SPHN</name>
<organism evidence="1 2">
    <name type="scientific">Sphingomonas insulae</name>
    <dbReference type="NCBI Taxonomy" id="424800"/>
    <lineage>
        <taxon>Bacteria</taxon>
        <taxon>Pseudomonadati</taxon>
        <taxon>Pseudomonadota</taxon>
        <taxon>Alphaproteobacteria</taxon>
        <taxon>Sphingomonadales</taxon>
        <taxon>Sphingomonadaceae</taxon>
        <taxon>Sphingomonas</taxon>
    </lineage>
</organism>
<comment type="caution">
    <text evidence="1">The sequence shown here is derived from an EMBL/GenBank/DDBJ whole genome shotgun (WGS) entry which is preliminary data.</text>
</comment>
<dbReference type="Pfam" id="PF12599">
    <property type="entry name" value="DUF3768"/>
    <property type="match status" value="1"/>
</dbReference>